<dbReference type="PANTHER" id="PTHR47506:SF10">
    <property type="entry name" value="TRANSCRIPTIONAL REGULATORY PROTEIN"/>
    <property type="match status" value="1"/>
</dbReference>
<dbReference type="InterPro" id="IPR036271">
    <property type="entry name" value="Tet_transcr_reg_TetR-rel_C_sf"/>
</dbReference>
<evidence type="ECO:0000256" key="4">
    <source>
        <dbReference type="PROSITE-ProRule" id="PRU00335"/>
    </source>
</evidence>
<gene>
    <name evidence="6" type="ORF">PUND_08314</name>
</gene>
<keyword evidence="2 4" id="KW-0238">DNA-binding</keyword>
<dbReference type="PANTHER" id="PTHR47506">
    <property type="entry name" value="TRANSCRIPTIONAL REGULATORY PROTEIN"/>
    <property type="match status" value="1"/>
</dbReference>
<accession>A0ABN0NHS8</accession>
<reference evidence="6" key="1">
    <citation type="journal article" date="2012" name="J. Bacteriol.">
        <title>Genome sequences of type strains of seven species of the marine bacterium Pseudoalteromonas.</title>
        <authorList>
            <person name="Xie B.B."/>
            <person name="Shu Y.L."/>
            <person name="Qin Q.L."/>
            <person name="Rong J.C."/>
            <person name="Zhang X.Y."/>
            <person name="Chen X.L."/>
            <person name="Shi M."/>
            <person name="He H.L."/>
            <person name="Zhou B.C."/>
            <person name="Zhang Y.Z."/>
        </authorList>
    </citation>
    <scope>NUCLEOTIDE SEQUENCE [LARGE SCALE GENOMIC DNA]</scope>
    <source>
        <strain evidence="6">NCIMB 2128</strain>
    </source>
</reference>
<dbReference type="EMBL" id="AHCF02000017">
    <property type="protein sequence ID" value="ERG61099.1"/>
    <property type="molecule type" value="Genomic_DNA"/>
</dbReference>
<dbReference type="InterPro" id="IPR009057">
    <property type="entry name" value="Homeodomain-like_sf"/>
</dbReference>
<dbReference type="Gene3D" id="1.10.357.10">
    <property type="entry name" value="Tetracycline Repressor, domain 2"/>
    <property type="match status" value="1"/>
</dbReference>
<keyword evidence="7" id="KW-1185">Reference proteome</keyword>
<evidence type="ECO:0000313" key="6">
    <source>
        <dbReference type="EMBL" id="ERG61099.1"/>
    </source>
</evidence>
<dbReference type="SUPFAM" id="SSF46689">
    <property type="entry name" value="Homeodomain-like"/>
    <property type="match status" value="1"/>
</dbReference>
<evidence type="ECO:0000256" key="1">
    <source>
        <dbReference type="ARBA" id="ARBA00023015"/>
    </source>
</evidence>
<protein>
    <submittedName>
        <fullName evidence="6">TetR family transcriptional regulator</fullName>
    </submittedName>
</protein>
<feature type="DNA-binding region" description="H-T-H motif" evidence="4">
    <location>
        <begin position="29"/>
        <end position="48"/>
    </location>
</feature>
<dbReference type="InterPro" id="IPR001647">
    <property type="entry name" value="HTH_TetR"/>
</dbReference>
<evidence type="ECO:0000259" key="5">
    <source>
        <dbReference type="PROSITE" id="PS50977"/>
    </source>
</evidence>
<comment type="caution">
    <text evidence="6">The sequence shown here is derived from an EMBL/GenBank/DDBJ whole genome shotgun (WGS) entry which is preliminary data.</text>
</comment>
<keyword evidence="1" id="KW-0805">Transcription regulation</keyword>
<proteinExistence type="predicted"/>
<name>A0ABN0NHS8_9GAMM</name>
<dbReference type="Pfam" id="PF00440">
    <property type="entry name" value="TetR_N"/>
    <property type="match status" value="1"/>
</dbReference>
<dbReference type="SUPFAM" id="SSF48498">
    <property type="entry name" value="Tetracyclin repressor-like, C-terminal domain"/>
    <property type="match status" value="1"/>
</dbReference>
<sequence>MANKVKFEREQVVYAASQLFWEKGFHATSTRDLQDAINMRPGSIYAAFGSKEGLYCEAIKNYAKQMQSLIDERLVSCSSILEALQDFVEYVVISSQSHTPSSICMLVKANNEFVDKDSYLYQISVELMIDFEHYLTELFTNAIANKELSGNTSAIDYARFFQIQFTGLRSYFNRPNVEKLAKPMIENMFSLMKSL</sequence>
<organism evidence="6 7">
    <name type="scientific">Pseudoalteromonas undina</name>
    <dbReference type="NCBI Taxonomy" id="43660"/>
    <lineage>
        <taxon>Bacteria</taxon>
        <taxon>Pseudomonadati</taxon>
        <taxon>Pseudomonadota</taxon>
        <taxon>Gammaproteobacteria</taxon>
        <taxon>Alteromonadales</taxon>
        <taxon>Pseudoalteromonadaceae</taxon>
        <taxon>Pseudoalteromonas</taxon>
    </lineage>
</organism>
<dbReference type="PROSITE" id="PS50977">
    <property type="entry name" value="HTH_TETR_2"/>
    <property type="match status" value="1"/>
</dbReference>
<evidence type="ECO:0000313" key="7">
    <source>
        <dbReference type="Proteomes" id="UP000016534"/>
    </source>
</evidence>
<evidence type="ECO:0000256" key="3">
    <source>
        <dbReference type="ARBA" id="ARBA00023163"/>
    </source>
</evidence>
<evidence type="ECO:0000256" key="2">
    <source>
        <dbReference type="ARBA" id="ARBA00023125"/>
    </source>
</evidence>
<reference evidence="6" key="2">
    <citation type="submission" date="2013-04" db="EMBL/GenBank/DDBJ databases">
        <title>Genome sequence of Pseudoalteromonas undina.</title>
        <authorList>
            <person name="Xie B.-B."/>
            <person name="Rong J.-C."/>
            <person name="Qin Q.-L."/>
            <person name="Shu Y.-L."/>
            <person name="Zhang Y.-Z."/>
        </authorList>
    </citation>
    <scope>NUCLEOTIDE SEQUENCE</scope>
    <source>
        <strain evidence="6">NCIMB 2128</strain>
    </source>
</reference>
<feature type="domain" description="HTH tetR-type" evidence="5">
    <location>
        <begin position="6"/>
        <end position="66"/>
    </location>
</feature>
<dbReference type="Proteomes" id="UP000016534">
    <property type="component" value="Unassembled WGS sequence"/>
</dbReference>
<keyword evidence="3" id="KW-0804">Transcription</keyword>